<dbReference type="RefSeq" id="XP_007389007.1">
    <property type="nucleotide sequence ID" value="XM_007388945.1"/>
</dbReference>
<dbReference type="Proteomes" id="UP000054196">
    <property type="component" value="Unassembled WGS sequence"/>
</dbReference>
<feature type="domain" description="CS" evidence="5">
    <location>
        <begin position="4"/>
        <end position="100"/>
    </location>
</feature>
<keyword evidence="4" id="KW-0812">Transmembrane</keyword>
<evidence type="ECO:0000313" key="6">
    <source>
        <dbReference type="EMBL" id="EIN03722.1"/>
    </source>
</evidence>
<organism evidence="6 7">
    <name type="scientific">Punctularia strigosozonata (strain HHB-11173)</name>
    <name type="common">White-rot fungus</name>
    <dbReference type="NCBI Taxonomy" id="741275"/>
    <lineage>
        <taxon>Eukaryota</taxon>
        <taxon>Fungi</taxon>
        <taxon>Dikarya</taxon>
        <taxon>Basidiomycota</taxon>
        <taxon>Agaricomycotina</taxon>
        <taxon>Agaricomycetes</taxon>
        <taxon>Corticiales</taxon>
        <taxon>Punctulariaceae</taxon>
        <taxon>Punctularia</taxon>
    </lineage>
</organism>
<dbReference type="EMBL" id="JH687559">
    <property type="protein sequence ID" value="EIN03722.1"/>
    <property type="molecule type" value="Genomic_DNA"/>
</dbReference>
<proteinExistence type="predicted"/>
<evidence type="ECO:0000256" key="4">
    <source>
        <dbReference type="SAM" id="Phobius"/>
    </source>
</evidence>
<accession>R7S1T8</accession>
<gene>
    <name evidence="6" type="ORF">PUNSTDRAFT_146892</name>
</gene>
<dbReference type="HOGENOM" id="CLU_034816_0_0_1"/>
<keyword evidence="2" id="KW-0963">Cytoplasm</keyword>
<feature type="region of interest" description="Disordered" evidence="3">
    <location>
        <begin position="113"/>
        <end position="158"/>
    </location>
</feature>
<dbReference type="GeneID" id="18881733"/>
<evidence type="ECO:0000259" key="5">
    <source>
        <dbReference type="PROSITE" id="PS51203"/>
    </source>
</evidence>
<evidence type="ECO:0000256" key="2">
    <source>
        <dbReference type="ARBA" id="ARBA00022490"/>
    </source>
</evidence>
<keyword evidence="7" id="KW-1185">Reference proteome</keyword>
<dbReference type="Gene3D" id="2.60.40.790">
    <property type="match status" value="1"/>
</dbReference>
<dbReference type="OrthoDB" id="266138at2759"/>
<dbReference type="SUPFAM" id="SSF49764">
    <property type="entry name" value="HSP20-like chaperones"/>
    <property type="match status" value="1"/>
</dbReference>
<dbReference type="GO" id="GO:0051082">
    <property type="term" value="F:unfolded protein binding"/>
    <property type="evidence" value="ECO:0007669"/>
    <property type="project" value="TreeGrafter"/>
</dbReference>
<dbReference type="InterPro" id="IPR008978">
    <property type="entry name" value="HSP20-like_chaperone"/>
</dbReference>
<name>R7S1T8_PUNST</name>
<evidence type="ECO:0000313" key="7">
    <source>
        <dbReference type="Proteomes" id="UP000054196"/>
    </source>
</evidence>
<feature type="compositionally biased region" description="Polar residues" evidence="3">
    <location>
        <begin position="330"/>
        <end position="343"/>
    </location>
</feature>
<dbReference type="Pfam" id="PF04969">
    <property type="entry name" value="CS"/>
    <property type="match status" value="1"/>
</dbReference>
<dbReference type="PANTHER" id="PTHR12356:SF3">
    <property type="entry name" value="NUCLEAR MIGRATION PROTEIN NUDC"/>
    <property type="match status" value="1"/>
</dbReference>
<evidence type="ECO:0000256" key="1">
    <source>
        <dbReference type="ARBA" id="ARBA00004496"/>
    </source>
</evidence>
<dbReference type="AlphaFoldDB" id="R7S1T8"/>
<feature type="region of interest" description="Disordered" evidence="3">
    <location>
        <begin position="319"/>
        <end position="344"/>
    </location>
</feature>
<protein>
    <recommendedName>
        <fullName evidence="5">CS domain-containing protein</fullName>
    </recommendedName>
</protein>
<dbReference type="InterPro" id="IPR037898">
    <property type="entry name" value="NudC_fam"/>
</dbReference>
<dbReference type="OMA" id="WYLYLPG"/>
<dbReference type="PROSITE" id="PS51203">
    <property type="entry name" value="CS"/>
    <property type="match status" value="1"/>
</dbReference>
<dbReference type="InterPro" id="IPR007052">
    <property type="entry name" value="CS_dom"/>
</dbReference>
<reference evidence="7" key="1">
    <citation type="journal article" date="2012" name="Science">
        <title>The Paleozoic origin of enzymatic lignin decomposition reconstructed from 31 fungal genomes.</title>
        <authorList>
            <person name="Floudas D."/>
            <person name="Binder M."/>
            <person name="Riley R."/>
            <person name="Barry K."/>
            <person name="Blanchette R.A."/>
            <person name="Henrissat B."/>
            <person name="Martinez A.T."/>
            <person name="Otillar R."/>
            <person name="Spatafora J.W."/>
            <person name="Yadav J.S."/>
            <person name="Aerts A."/>
            <person name="Benoit I."/>
            <person name="Boyd A."/>
            <person name="Carlson A."/>
            <person name="Copeland A."/>
            <person name="Coutinho P.M."/>
            <person name="de Vries R.P."/>
            <person name="Ferreira P."/>
            <person name="Findley K."/>
            <person name="Foster B."/>
            <person name="Gaskell J."/>
            <person name="Glotzer D."/>
            <person name="Gorecki P."/>
            <person name="Heitman J."/>
            <person name="Hesse C."/>
            <person name="Hori C."/>
            <person name="Igarashi K."/>
            <person name="Jurgens J.A."/>
            <person name="Kallen N."/>
            <person name="Kersten P."/>
            <person name="Kohler A."/>
            <person name="Kuees U."/>
            <person name="Kumar T.K.A."/>
            <person name="Kuo A."/>
            <person name="LaButti K."/>
            <person name="Larrondo L.F."/>
            <person name="Lindquist E."/>
            <person name="Ling A."/>
            <person name="Lombard V."/>
            <person name="Lucas S."/>
            <person name="Lundell T."/>
            <person name="Martin R."/>
            <person name="McLaughlin D.J."/>
            <person name="Morgenstern I."/>
            <person name="Morin E."/>
            <person name="Murat C."/>
            <person name="Nagy L.G."/>
            <person name="Nolan M."/>
            <person name="Ohm R.A."/>
            <person name="Patyshakuliyeva A."/>
            <person name="Rokas A."/>
            <person name="Ruiz-Duenas F.J."/>
            <person name="Sabat G."/>
            <person name="Salamov A."/>
            <person name="Samejima M."/>
            <person name="Schmutz J."/>
            <person name="Slot J.C."/>
            <person name="St John F."/>
            <person name="Stenlid J."/>
            <person name="Sun H."/>
            <person name="Sun S."/>
            <person name="Syed K."/>
            <person name="Tsang A."/>
            <person name="Wiebenga A."/>
            <person name="Young D."/>
            <person name="Pisabarro A."/>
            <person name="Eastwood D.C."/>
            <person name="Martin F."/>
            <person name="Cullen D."/>
            <person name="Grigoriev I.V."/>
            <person name="Hibbett D.S."/>
        </authorList>
    </citation>
    <scope>NUCLEOTIDE SEQUENCE [LARGE SCALE GENOMIC DNA]</scope>
    <source>
        <strain evidence="7">HHB-11173 SS5</strain>
    </source>
</reference>
<dbReference type="KEGG" id="psq:PUNSTDRAFT_146892"/>
<comment type="subcellular location">
    <subcellularLocation>
        <location evidence="1">Cytoplasm</location>
    </subcellularLocation>
</comment>
<feature type="transmembrane region" description="Helical" evidence="4">
    <location>
        <begin position="431"/>
        <end position="453"/>
    </location>
</feature>
<dbReference type="GO" id="GO:0006457">
    <property type="term" value="P:protein folding"/>
    <property type="evidence" value="ECO:0007669"/>
    <property type="project" value="TreeGrafter"/>
</dbReference>
<dbReference type="GO" id="GO:0005737">
    <property type="term" value="C:cytoplasm"/>
    <property type="evidence" value="ECO:0007669"/>
    <property type="project" value="UniProtKB-SubCell"/>
</dbReference>
<keyword evidence="4" id="KW-0472">Membrane</keyword>
<dbReference type="CDD" id="cd06467">
    <property type="entry name" value="p23_NUDC_like"/>
    <property type="match status" value="1"/>
</dbReference>
<sequence length="463" mass="50179">MDRPPLPPYSWHQSHDQATVLLHVPYDTADEDVDVVIERDNLVAGVRGQPPVIKGKLYGNVDVSRSVWQLESRTSRHLARERTISSVSTTSTQSSFAYVSDVDISSSFAASLESTQASDSEDPTPLSSRFPSGEEIASLRTLRRQDTQPLSRSMSPHDATMFSIPSSFSSSLESLPSPSSRRLLTLHLEKADPSGFWPSLVTGPVPLSLSPSPDGDEEYNMDSTSLTLLAAELQDIRKDKEGAFEMFVRAWRRDRTPSAALRLAPYFASVGLPPPKPSSTRGSPGYHLARLGGPTALAHLLLQVGLLHLEGAAPDLSASHSGLSSLRIPTPSSSYSAPGNGQETWRRDRELAARYFDRARALCPELDVPVIQHEPHASTPSGSELLMPSIELPPPVRSETARKRKVEQASNVSVVSKATASPATEDIDSTWYLYIPGLVGAGFAVAVVGMLSFSSWSKSRQAS</sequence>
<dbReference type="PANTHER" id="PTHR12356">
    <property type="entry name" value="NUCLEAR MOVEMENT PROTEIN NUDC"/>
    <property type="match status" value="1"/>
</dbReference>
<evidence type="ECO:0000256" key="3">
    <source>
        <dbReference type="SAM" id="MobiDB-lite"/>
    </source>
</evidence>
<dbReference type="eggNOG" id="ENOG502SHG5">
    <property type="taxonomic scope" value="Eukaryota"/>
</dbReference>
<keyword evidence="4" id="KW-1133">Transmembrane helix</keyword>